<dbReference type="PANTHER" id="PTHR43394">
    <property type="entry name" value="ATP-DEPENDENT PERMEASE MDL1, MITOCHONDRIAL"/>
    <property type="match status" value="1"/>
</dbReference>
<keyword evidence="6 7" id="KW-0472">Membrane</keyword>
<accession>A0ABX7II60</accession>
<dbReference type="PROSITE" id="PS00211">
    <property type="entry name" value="ABC_TRANSPORTER_1"/>
    <property type="match status" value="1"/>
</dbReference>
<name>A0ABX7II60_9ACTO</name>
<dbReference type="PROSITE" id="PS50929">
    <property type="entry name" value="ABC_TM1F"/>
    <property type="match status" value="1"/>
</dbReference>
<evidence type="ECO:0000256" key="5">
    <source>
        <dbReference type="ARBA" id="ARBA00022989"/>
    </source>
</evidence>
<evidence type="ECO:0000256" key="4">
    <source>
        <dbReference type="ARBA" id="ARBA00022840"/>
    </source>
</evidence>
<gene>
    <name evidence="10" type="ORF">JTE88_03615</name>
</gene>
<dbReference type="InterPro" id="IPR027417">
    <property type="entry name" value="P-loop_NTPase"/>
</dbReference>
<dbReference type="CDD" id="cd18551">
    <property type="entry name" value="ABC_6TM_LmrA_like"/>
    <property type="match status" value="1"/>
</dbReference>
<evidence type="ECO:0000259" key="9">
    <source>
        <dbReference type="PROSITE" id="PS50929"/>
    </source>
</evidence>
<feature type="domain" description="ABC transmembrane type-1" evidence="9">
    <location>
        <begin position="30"/>
        <end position="308"/>
    </location>
</feature>
<feature type="transmembrane region" description="Helical" evidence="7">
    <location>
        <begin position="285"/>
        <end position="306"/>
    </location>
</feature>
<comment type="subcellular location">
    <subcellularLocation>
        <location evidence="1">Cell membrane</location>
        <topology evidence="1">Multi-pass membrane protein</topology>
    </subcellularLocation>
</comment>
<dbReference type="PROSITE" id="PS50893">
    <property type="entry name" value="ABC_TRANSPORTER_2"/>
    <property type="match status" value="1"/>
</dbReference>
<evidence type="ECO:0000313" key="11">
    <source>
        <dbReference type="Proteomes" id="UP000602653"/>
    </source>
</evidence>
<protein>
    <submittedName>
        <fullName evidence="10">ABC transporter ATP-binding protein</fullName>
    </submittedName>
</protein>
<dbReference type="RefSeq" id="WP_204425455.1">
    <property type="nucleotide sequence ID" value="NZ_CP070228.1"/>
</dbReference>
<dbReference type="Gene3D" id="3.40.50.300">
    <property type="entry name" value="P-loop containing nucleotide triphosphate hydrolases"/>
    <property type="match status" value="1"/>
</dbReference>
<dbReference type="PANTHER" id="PTHR43394:SF1">
    <property type="entry name" value="ATP-BINDING CASSETTE SUB-FAMILY B MEMBER 10, MITOCHONDRIAL"/>
    <property type="match status" value="1"/>
</dbReference>
<feature type="transmembrane region" description="Helical" evidence="7">
    <location>
        <begin position="26"/>
        <end position="45"/>
    </location>
</feature>
<dbReference type="InterPro" id="IPR003593">
    <property type="entry name" value="AAA+_ATPase"/>
</dbReference>
<feature type="transmembrane region" description="Helical" evidence="7">
    <location>
        <begin position="136"/>
        <end position="157"/>
    </location>
</feature>
<keyword evidence="3" id="KW-0547">Nucleotide-binding</keyword>
<feature type="transmembrane region" description="Helical" evidence="7">
    <location>
        <begin position="65"/>
        <end position="87"/>
    </location>
</feature>
<dbReference type="SUPFAM" id="SSF52540">
    <property type="entry name" value="P-loop containing nucleoside triphosphate hydrolases"/>
    <property type="match status" value="1"/>
</dbReference>
<dbReference type="SUPFAM" id="SSF90123">
    <property type="entry name" value="ABC transporter transmembrane region"/>
    <property type="match status" value="1"/>
</dbReference>
<dbReference type="GO" id="GO:0005524">
    <property type="term" value="F:ATP binding"/>
    <property type="evidence" value="ECO:0007669"/>
    <property type="project" value="UniProtKB-KW"/>
</dbReference>
<dbReference type="InterPro" id="IPR003439">
    <property type="entry name" value="ABC_transporter-like_ATP-bd"/>
</dbReference>
<dbReference type="InterPro" id="IPR017871">
    <property type="entry name" value="ABC_transporter-like_CS"/>
</dbReference>
<dbReference type="EMBL" id="CP070228">
    <property type="protein sequence ID" value="QRV02823.1"/>
    <property type="molecule type" value="Genomic_DNA"/>
</dbReference>
<dbReference type="InterPro" id="IPR039421">
    <property type="entry name" value="Type_1_exporter"/>
</dbReference>
<dbReference type="Proteomes" id="UP000602653">
    <property type="component" value="Chromosome"/>
</dbReference>
<evidence type="ECO:0000313" key="10">
    <source>
        <dbReference type="EMBL" id="QRV02823.1"/>
    </source>
</evidence>
<feature type="transmembrane region" description="Helical" evidence="7">
    <location>
        <begin position="247"/>
        <end position="270"/>
    </location>
</feature>
<dbReference type="Pfam" id="PF00664">
    <property type="entry name" value="ABC_membrane"/>
    <property type="match status" value="1"/>
</dbReference>
<evidence type="ECO:0000256" key="3">
    <source>
        <dbReference type="ARBA" id="ARBA00022741"/>
    </source>
</evidence>
<feature type="domain" description="ABC transporter" evidence="8">
    <location>
        <begin position="344"/>
        <end position="584"/>
    </location>
</feature>
<keyword evidence="2 7" id="KW-0812">Transmembrane</keyword>
<keyword evidence="5 7" id="KW-1133">Transmembrane helix</keyword>
<evidence type="ECO:0000256" key="2">
    <source>
        <dbReference type="ARBA" id="ARBA00022692"/>
    </source>
</evidence>
<reference evidence="10 11" key="1">
    <citation type="submission" date="2021-02" db="EMBL/GenBank/DDBJ databases">
        <title>Complete Genome Sequence of Arcanobacterium phocisimile strain DSM 26142T from a harbour seal.</title>
        <authorList>
            <person name="Borowiak M."/>
            <person name="Alssahen M."/>
            <person name="Malorny B."/>
            <person name="Laemmler C."/>
            <person name="Siebert U."/>
            <person name="Ploetz M."/>
            <person name="Abdulmawjood A."/>
        </authorList>
    </citation>
    <scope>NUCLEOTIDE SEQUENCE [LARGE SCALE GENOMIC DNA]</scope>
    <source>
        <strain evidence="10 11">DSM 26142</strain>
    </source>
</reference>
<dbReference type="InterPro" id="IPR011527">
    <property type="entry name" value="ABC1_TM_dom"/>
</dbReference>
<dbReference type="InterPro" id="IPR036640">
    <property type="entry name" value="ABC1_TM_sf"/>
</dbReference>
<feature type="transmembrane region" description="Helical" evidence="7">
    <location>
        <begin position="163"/>
        <end position="183"/>
    </location>
</feature>
<evidence type="ECO:0000256" key="6">
    <source>
        <dbReference type="ARBA" id="ARBA00023136"/>
    </source>
</evidence>
<keyword evidence="4 10" id="KW-0067">ATP-binding</keyword>
<dbReference type="SMART" id="SM00382">
    <property type="entry name" value="AAA"/>
    <property type="match status" value="1"/>
</dbReference>
<sequence length="589" mass="63402">MDTKDKTAENIYNPWKQIAAELKPHLLALILAIIIGITVATISLIQPTLIGNIVNSASASLDWKLVSFFISGLAAVAILSAFEQYVLEKISETMVFRIRNDLAYRALGADLASVQSVQSGNLTSALGSDTSQLRGILSQGVVELIVQSLTLIGALVMMLYTDWVLFTVVVFAVVVLLLSGVILGSRTRPAAEDVQTNVALMSESFARVLSGIRTVKAFRAEPIFLATIHNSADAARRSGLKVAKLKAIVAGFTQSAIQILLFVVIGFGAIRVSAGLLTVGELTSFIMYVMLVFTPAAMLGGVVASISEGIGAYSRIAKFRTWTQENSGNDIISSEHYDSCAPAIQFKDVSLTYEKLQDVDNSMTQWALKDISLSIPQGSFVAFVGQSGAGKSSIFNILERFYLPTHGEAFVYGQNIERTLPDQIRANFAFVDQSAPVFAGTIHDNLSFVNSEASNNDLVQALISAELSINGKIPDLDYEVGEGGAGLSGGERQRLALARAFLSKAPIILLDEATSNLDSITEQAVHSSIFALRGERTVIAIAHRLSTVKSADMIYVLNQGKIVAQGTHTELMTNSPIYQKLVKSQQLTQ</sequence>
<dbReference type="Pfam" id="PF00005">
    <property type="entry name" value="ABC_tran"/>
    <property type="match status" value="1"/>
</dbReference>
<keyword evidence="11" id="KW-1185">Reference proteome</keyword>
<evidence type="ECO:0000259" key="8">
    <source>
        <dbReference type="PROSITE" id="PS50893"/>
    </source>
</evidence>
<evidence type="ECO:0000256" key="1">
    <source>
        <dbReference type="ARBA" id="ARBA00004651"/>
    </source>
</evidence>
<proteinExistence type="predicted"/>
<organism evidence="10 11">
    <name type="scientific">Arcanobacterium phocisimile</name>
    <dbReference type="NCBI Taxonomy" id="1302235"/>
    <lineage>
        <taxon>Bacteria</taxon>
        <taxon>Bacillati</taxon>
        <taxon>Actinomycetota</taxon>
        <taxon>Actinomycetes</taxon>
        <taxon>Actinomycetales</taxon>
        <taxon>Actinomycetaceae</taxon>
        <taxon>Arcanobacterium</taxon>
    </lineage>
</organism>
<dbReference type="Gene3D" id="1.20.1560.10">
    <property type="entry name" value="ABC transporter type 1, transmembrane domain"/>
    <property type="match status" value="1"/>
</dbReference>
<evidence type="ECO:0000256" key="7">
    <source>
        <dbReference type="SAM" id="Phobius"/>
    </source>
</evidence>